<dbReference type="RefSeq" id="WP_113821405.1">
    <property type="nucleotide sequence ID" value="NZ_QOCE01000001.1"/>
</dbReference>
<reference evidence="1 2" key="1">
    <citation type="submission" date="2018-07" db="EMBL/GenBank/DDBJ databases">
        <title>Modular assembly of carbohydrate-degrading microbial communities in the ocean.</title>
        <authorList>
            <person name="Enke T.N."/>
            <person name="Datta M.S."/>
            <person name="Schwartzman J.A."/>
            <person name="Cermak N."/>
            <person name="Schmitz D.A."/>
            <person name="Barrere J."/>
            <person name="Cordero O.X."/>
        </authorList>
    </citation>
    <scope>NUCLEOTIDE SEQUENCE [LARGE SCALE GENOMIC DNA]</scope>
    <source>
        <strain evidence="1 2">C3M10</strain>
    </source>
</reference>
<accession>A0A366XAU0</accession>
<protein>
    <submittedName>
        <fullName evidence="1">Uncharacterized protein</fullName>
    </submittedName>
</protein>
<gene>
    <name evidence="1" type="ORF">DS909_00080</name>
</gene>
<dbReference type="OrthoDB" id="8015915at2"/>
<dbReference type="EMBL" id="QOCE01000001">
    <property type="protein sequence ID" value="RBW62871.1"/>
    <property type="molecule type" value="Genomic_DNA"/>
</dbReference>
<dbReference type="Proteomes" id="UP000252706">
    <property type="component" value="Unassembled WGS sequence"/>
</dbReference>
<proteinExistence type="predicted"/>
<organism evidence="1 2">
    <name type="scientific">Phaeobacter gallaeciensis</name>
    <dbReference type="NCBI Taxonomy" id="60890"/>
    <lineage>
        <taxon>Bacteria</taxon>
        <taxon>Pseudomonadati</taxon>
        <taxon>Pseudomonadota</taxon>
        <taxon>Alphaproteobacteria</taxon>
        <taxon>Rhodobacterales</taxon>
        <taxon>Roseobacteraceae</taxon>
        <taxon>Phaeobacter</taxon>
    </lineage>
</organism>
<comment type="caution">
    <text evidence="1">The sequence shown here is derived from an EMBL/GenBank/DDBJ whole genome shotgun (WGS) entry which is preliminary data.</text>
</comment>
<sequence>MITLNALVLSAIGFTLSPSEFRVHSKAQGNNGLIIHDATNCALYYDANGVGSVAQVQFALFDPAIRLTPSDLELG</sequence>
<evidence type="ECO:0000313" key="1">
    <source>
        <dbReference type="EMBL" id="RBW62871.1"/>
    </source>
</evidence>
<evidence type="ECO:0000313" key="2">
    <source>
        <dbReference type="Proteomes" id="UP000252706"/>
    </source>
</evidence>
<dbReference type="AlphaFoldDB" id="A0A366XAU0"/>
<name>A0A366XAU0_9RHOB</name>